<comment type="caution">
    <text evidence="1">The sequence shown here is derived from an EMBL/GenBank/DDBJ whole genome shotgun (WGS) entry which is preliminary data.</text>
</comment>
<sequence>MKSVQELLKGDIDSSSSELKSAVEALEFQILSTSKWTVNTQQTLFNISAMEKTDLIKGRVNGLNDNNLPQIQFLLIYAIYC</sequence>
<name>A0ABQ9IYJ1_9CUCU</name>
<gene>
    <name evidence="1" type="ORF">NQ317_016351</name>
</gene>
<dbReference type="Proteomes" id="UP001162164">
    <property type="component" value="Unassembled WGS sequence"/>
</dbReference>
<dbReference type="EMBL" id="JAPWTJ010001874">
    <property type="protein sequence ID" value="KAJ8969078.1"/>
    <property type="molecule type" value="Genomic_DNA"/>
</dbReference>
<proteinExistence type="predicted"/>
<evidence type="ECO:0000313" key="2">
    <source>
        <dbReference type="Proteomes" id="UP001162164"/>
    </source>
</evidence>
<keyword evidence="2" id="KW-1185">Reference proteome</keyword>
<accession>A0ABQ9IYJ1</accession>
<evidence type="ECO:0000313" key="1">
    <source>
        <dbReference type="EMBL" id="KAJ8969078.1"/>
    </source>
</evidence>
<organism evidence="1 2">
    <name type="scientific">Molorchus minor</name>
    <dbReference type="NCBI Taxonomy" id="1323400"/>
    <lineage>
        <taxon>Eukaryota</taxon>
        <taxon>Metazoa</taxon>
        <taxon>Ecdysozoa</taxon>
        <taxon>Arthropoda</taxon>
        <taxon>Hexapoda</taxon>
        <taxon>Insecta</taxon>
        <taxon>Pterygota</taxon>
        <taxon>Neoptera</taxon>
        <taxon>Endopterygota</taxon>
        <taxon>Coleoptera</taxon>
        <taxon>Polyphaga</taxon>
        <taxon>Cucujiformia</taxon>
        <taxon>Chrysomeloidea</taxon>
        <taxon>Cerambycidae</taxon>
        <taxon>Lamiinae</taxon>
        <taxon>Monochamini</taxon>
        <taxon>Molorchus</taxon>
    </lineage>
</organism>
<reference evidence="1" key="1">
    <citation type="journal article" date="2023" name="Insect Mol. Biol.">
        <title>Genome sequencing provides insights into the evolution of gene families encoding plant cell wall-degrading enzymes in longhorned beetles.</title>
        <authorList>
            <person name="Shin N.R."/>
            <person name="Okamura Y."/>
            <person name="Kirsch R."/>
            <person name="Pauchet Y."/>
        </authorList>
    </citation>
    <scope>NUCLEOTIDE SEQUENCE</scope>
    <source>
        <strain evidence="1">MMC_N1</strain>
    </source>
</reference>
<protein>
    <submittedName>
        <fullName evidence="1">Uncharacterized protein</fullName>
    </submittedName>
</protein>